<dbReference type="OrthoDB" id="8684708at2"/>
<protein>
    <submittedName>
        <fullName evidence="1">Nuclear transport factor 2 family protein</fullName>
    </submittedName>
</protein>
<keyword evidence="4" id="KW-1185">Reference proteome</keyword>
<name>A0A418N6G5_9FLAO</name>
<dbReference type="Gene3D" id="3.10.450.50">
    <property type="match status" value="1"/>
</dbReference>
<dbReference type="InterPro" id="IPR032710">
    <property type="entry name" value="NTF2-like_dom_sf"/>
</dbReference>
<reference evidence="2 4" key="2">
    <citation type="submission" date="2019-07" db="EMBL/GenBank/DDBJ databases">
        <title>Draft genome of two Muricauda strains isolated from deep sea.</title>
        <authorList>
            <person name="Sun C."/>
        </authorList>
    </citation>
    <scope>NUCLEOTIDE SEQUENCE [LARGE SCALE GENOMIC DNA]</scope>
    <source>
        <strain evidence="2 4">NH166</strain>
    </source>
</reference>
<accession>A0A418N6G5</accession>
<dbReference type="RefSeq" id="WP_119639989.1">
    <property type="nucleotide sequence ID" value="NZ_QXFJ01000023.1"/>
</dbReference>
<evidence type="ECO:0000313" key="3">
    <source>
        <dbReference type="Proteomes" id="UP000284189"/>
    </source>
</evidence>
<dbReference type="EMBL" id="VNWL01000022">
    <property type="protein sequence ID" value="TXK01900.1"/>
    <property type="molecule type" value="Genomic_DNA"/>
</dbReference>
<dbReference type="Proteomes" id="UP000284189">
    <property type="component" value="Unassembled WGS sequence"/>
</dbReference>
<sequence>MNLPRVVADLIEAQNKYDSASYANCFSETAVVFDEGNTYEGRAEIQNWIDNANKKFKTVQNPLKYETFETEDVLTAEISGNFEGSPVVLHYHFKIDDGQIQSLNVKI</sequence>
<dbReference type="Proteomes" id="UP000321528">
    <property type="component" value="Unassembled WGS sequence"/>
</dbReference>
<organism evidence="1 3">
    <name type="scientific">Flagellimonas aequoris</name>
    <dbReference type="NCBI Taxonomy" id="2306997"/>
    <lineage>
        <taxon>Bacteria</taxon>
        <taxon>Pseudomonadati</taxon>
        <taxon>Bacteroidota</taxon>
        <taxon>Flavobacteriia</taxon>
        <taxon>Flavobacteriales</taxon>
        <taxon>Flavobacteriaceae</taxon>
        <taxon>Flagellimonas</taxon>
    </lineage>
</organism>
<comment type="caution">
    <text evidence="1">The sequence shown here is derived from an EMBL/GenBank/DDBJ whole genome shotgun (WGS) entry which is preliminary data.</text>
</comment>
<evidence type="ECO:0000313" key="4">
    <source>
        <dbReference type="Proteomes" id="UP000321528"/>
    </source>
</evidence>
<dbReference type="AlphaFoldDB" id="A0A418N6G5"/>
<gene>
    <name evidence="1" type="ORF">D2U88_08815</name>
    <name evidence="2" type="ORF">FQ019_08740</name>
</gene>
<evidence type="ECO:0000313" key="2">
    <source>
        <dbReference type="EMBL" id="TXK01900.1"/>
    </source>
</evidence>
<reference evidence="1 3" key="1">
    <citation type="submission" date="2018-08" db="EMBL/GenBank/DDBJ databases">
        <title>Proposal of Muricauda 72 sp.nov. and Muricauda NH166 sp.nov., isolated from seawater.</title>
        <authorList>
            <person name="Cheng H."/>
            <person name="Wu Y.-H."/>
            <person name="Guo L.-L."/>
            <person name="Xu X.-W."/>
        </authorList>
    </citation>
    <scope>NUCLEOTIDE SEQUENCE [LARGE SCALE GENOMIC DNA]</scope>
    <source>
        <strain evidence="1 3">NH166</strain>
    </source>
</reference>
<evidence type="ECO:0000313" key="1">
    <source>
        <dbReference type="EMBL" id="RIV70472.1"/>
    </source>
</evidence>
<dbReference type="EMBL" id="QXFJ01000023">
    <property type="protein sequence ID" value="RIV70472.1"/>
    <property type="molecule type" value="Genomic_DNA"/>
</dbReference>
<dbReference type="SUPFAM" id="SSF54427">
    <property type="entry name" value="NTF2-like"/>
    <property type="match status" value="1"/>
</dbReference>
<proteinExistence type="predicted"/>